<dbReference type="AlphaFoldDB" id="A0A8X7CAC7"/>
<evidence type="ECO:0000313" key="1">
    <source>
        <dbReference type="EMBL" id="GFY59553.1"/>
    </source>
</evidence>
<name>A0A8X7CAC7_9ARAC</name>
<keyword evidence="2" id="KW-1185">Reference proteome</keyword>
<comment type="caution">
    <text evidence="1">The sequence shown here is derived from an EMBL/GenBank/DDBJ whole genome shotgun (WGS) entry which is preliminary data.</text>
</comment>
<protein>
    <submittedName>
        <fullName evidence="1">Uncharacterized protein F54H12.2</fullName>
    </submittedName>
</protein>
<accession>A0A8X7CAC7</accession>
<gene>
    <name evidence="1" type="primary">F54H12.2_102</name>
    <name evidence="1" type="ORF">TNIN_428561</name>
</gene>
<dbReference type="OrthoDB" id="6504507at2759"/>
<sequence>MLVPYTCCLKQYEDYFVDQAGNGLSYYQGQSFQNGYGIGGWFKRQFRSALPFLSRGAKSVGKEVLRTGAQIANDLLKGRNLQESAEERAKETGRILAK</sequence>
<organism evidence="1 2">
    <name type="scientific">Trichonephila inaurata madagascariensis</name>
    <dbReference type="NCBI Taxonomy" id="2747483"/>
    <lineage>
        <taxon>Eukaryota</taxon>
        <taxon>Metazoa</taxon>
        <taxon>Ecdysozoa</taxon>
        <taxon>Arthropoda</taxon>
        <taxon>Chelicerata</taxon>
        <taxon>Arachnida</taxon>
        <taxon>Araneae</taxon>
        <taxon>Araneomorphae</taxon>
        <taxon>Entelegynae</taxon>
        <taxon>Araneoidea</taxon>
        <taxon>Nephilidae</taxon>
        <taxon>Trichonephila</taxon>
        <taxon>Trichonephila inaurata</taxon>
    </lineage>
</organism>
<evidence type="ECO:0000313" key="2">
    <source>
        <dbReference type="Proteomes" id="UP000886998"/>
    </source>
</evidence>
<reference evidence="1" key="1">
    <citation type="submission" date="2020-08" db="EMBL/GenBank/DDBJ databases">
        <title>Multicomponent nature underlies the extraordinary mechanical properties of spider dragline silk.</title>
        <authorList>
            <person name="Kono N."/>
            <person name="Nakamura H."/>
            <person name="Mori M."/>
            <person name="Yoshida Y."/>
            <person name="Ohtoshi R."/>
            <person name="Malay A.D."/>
            <person name="Moran D.A.P."/>
            <person name="Tomita M."/>
            <person name="Numata K."/>
            <person name="Arakawa K."/>
        </authorList>
    </citation>
    <scope>NUCLEOTIDE SEQUENCE</scope>
</reference>
<dbReference type="EMBL" id="BMAV01012677">
    <property type="protein sequence ID" value="GFY59553.1"/>
    <property type="molecule type" value="Genomic_DNA"/>
</dbReference>
<dbReference type="Proteomes" id="UP000886998">
    <property type="component" value="Unassembled WGS sequence"/>
</dbReference>
<proteinExistence type="predicted"/>